<dbReference type="GO" id="GO:0055085">
    <property type="term" value="P:transmembrane transport"/>
    <property type="evidence" value="ECO:0007669"/>
    <property type="project" value="InterPro"/>
</dbReference>
<feature type="compositionally biased region" description="Basic residues" evidence="8">
    <location>
        <begin position="445"/>
        <end position="471"/>
    </location>
</feature>
<comment type="subcellular location">
    <subcellularLocation>
        <location evidence="1 7">Cell membrane</location>
        <topology evidence="1 7">Multi-pass membrane protein</topology>
    </subcellularLocation>
</comment>
<sequence length="854" mass="91691">MRVRRALSYAIDRDALIQGAMFGFGQPIGSHYSRQAPGYVDLTGLYPHDPAKARALLAEAGYPNGIDVTLRLPPRPYARRSGEVLISQLAEAGIRAKIENLEWAQWLDQVFKRRQFDLTIVEHVEPMDYDIYGRKDYYFGYDSPAFDALLAQVNAAPDEPTRNRLLGDLQRRIADDAVNGFLFQSSRIGVWKADVNGLWINGPIAANDVTGAYWTGAGAATTSNAERTGGGLPWGWISLITGAALLAFVAWRFGAAWLLKKLGGHALTLLAATVVIFLLLQVVPGDPASYMMGLNASPESIVALRQQMGLEGSGLERYFAWLGDLLTGKFGTSYTYQVPVGGLIAERLAVSAPLALMATVLSLIVALPIGVTAASRRGHRRRHRPDRRHASGRRPAQFLDRHAADPAVLGEPGLVLGGRLPRLERGLLARLQGPDPACCRAGRAAGRHPRPRPAHRPARHHERGLCPHRPRQGSVGQSGPVAPRLAQRLDPGPDHPRPSVPLPAGGRHHHRKRLLPARPRPTGLPGHHPARPDRRAERRGGAGLRRGSGQLPDRPGLSVRRSAPEGTPRMTDAPAIIAPAKPRVRWPLSLIVGATLTAVVLLTALLALVWTPYDVEAVDIAAKLTAPSAAHWMGTDHFGRDVLSMIMAGAQNSLVVAFVAVGIGVAIGTPLGLTAAARGGWIDELVMRGNDLIFAFPALLLAVMITAVMGPGAINAVIAIGVFNIPVFTRVARGAAQGLWTREYVLAARTAGKSKALISVQHILPNLMSLLVVQAAIQFAVGIVAEAGLSYVGLGAQPPAPSWGRMLAEAQTMIGFAPWLAIMPGLAIFVTVLGLSLTGDGLRDLFDPRVRRER</sequence>
<gene>
    <name evidence="10" type="primary">gsiD</name>
    <name evidence="10" type="ORF">NCTC9239_00943</name>
</gene>
<keyword evidence="3" id="KW-1003">Cell membrane</keyword>
<evidence type="ECO:0000313" key="11">
    <source>
        <dbReference type="Proteomes" id="UP000309952"/>
    </source>
</evidence>
<dbReference type="PANTHER" id="PTHR43386:SF25">
    <property type="entry name" value="PEPTIDE ABC TRANSPORTER PERMEASE PROTEIN"/>
    <property type="match status" value="1"/>
</dbReference>
<feature type="compositionally biased region" description="Basic residues" evidence="8">
    <location>
        <begin position="376"/>
        <end position="392"/>
    </location>
</feature>
<dbReference type="Proteomes" id="UP000309952">
    <property type="component" value="Chromosome"/>
</dbReference>
<keyword evidence="2 7" id="KW-0813">Transport</keyword>
<evidence type="ECO:0000256" key="6">
    <source>
        <dbReference type="ARBA" id="ARBA00023136"/>
    </source>
</evidence>
<dbReference type="AlphaFoldDB" id="A0A4P1JZU4"/>
<feature type="region of interest" description="Disordered" evidence="8">
    <location>
        <begin position="375"/>
        <end position="403"/>
    </location>
</feature>
<dbReference type="InterPro" id="IPR000515">
    <property type="entry name" value="MetI-like"/>
</dbReference>
<evidence type="ECO:0000256" key="5">
    <source>
        <dbReference type="ARBA" id="ARBA00022989"/>
    </source>
</evidence>
<dbReference type="Pfam" id="PF00496">
    <property type="entry name" value="SBP_bac_5"/>
    <property type="match status" value="1"/>
</dbReference>
<feature type="compositionally biased region" description="Basic and acidic residues" evidence="8">
    <location>
        <begin position="530"/>
        <end position="540"/>
    </location>
</feature>
<evidence type="ECO:0000313" key="10">
    <source>
        <dbReference type="EMBL" id="VTO13111.1"/>
    </source>
</evidence>
<dbReference type="InterPro" id="IPR035906">
    <property type="entry name" value="MetI-like_sf"/>
</dbReference>
<proteinExistence type="inferred from homology"/>
<dbReference type="Gene3D" id="1.10.3720.10">
    <property type="entry name" value="MetI-like"/>
    <property type="match status" value="1"/>
</dbReference>
<organism evidence="10 11">
    <name type="scientific">Brevundimonas vancanneytii</name>
    <dbReference type="NCBI Taxonomy" id="1325724"/>
    <lineage>
        <taxon>Bacteria</taxon>
        <taxon>Pseudomonadati</taxon>
        <taxon>Pseudomonadota</taxon>
        <taxon>Alphaproteobacteria</taxon>
        <taxon>Caulobacterales</taxon>
        <taxon>Caulobacteraceae</taxon>
        <taxon>Brevundimonas</taxon>
    </lineage>
</organism>
<evidence type="ECO:0000256" key="7">
    <source>
        <dbReference type="RuleBase" id="RU363032"/>
    </source>
</evidence>
<feature type="compositionally biased region" description="Basic residues" evidence="8">
    <location>
        <begin position="506"/>
        <end position="515"/>
    </location>
</feature>
<feature type="domain" description="ABC transmembrane type-1" evidence="9">
    <location>
        <begin position="650"/>
        <end position="839"/>
    </location>
</feature>
<keyword evidence="11" id="KW-1185">Reference proteome</keyword>
<feature type="transmembrane region" description="Helical" evidence="7">
    <location>
        <begin position="654"/>
        <end position="677"/>
    </location>
</feature>
<feature type="transmembrane region" description="Helical" evidence="7">
    <location>
        <begin position="354"/>
        <end position="374"/>
    </location>
</feature>
<evidence type="ECO:0000256" key="8">
    <source>
        <dbReference type="SAM" id="MobiDB-lite"/>
    </source>
</evidence>
<feature type="transmembrane region" description="Helical" evidence="7">
    <location>
        <begin position="588"/>
        <end position="610"/>
    </location>
</feature>
<dbReference type="Gene3D" id="3.10.105.10">
    <property type="entry name" value="Dipeptide-binding Protein, Domain 3"/>
    <property type="match status" value="1"/>
</dbReference>
<dbReference type="PROSITE" id="PS50928">
    <property type="entry name" value="ABC_TM1"/>
    <property type="match status" value="1"/>
</dbReference>
<dbReference type="Pfam" id="PF19300">
    <property type="entry name" value="BPD_transp_1_N"/>
    <property type="match status" value="1"/>
</dbReference>
<dbReference type="SUPFAM" id="SSF161098">
    <property type="entry name" value="MetI-like"/>
    <property type="match status" value="1"/>
</dbReference>
<protein>
    <submittedName>
        <fullName evidence="10">Glutathione transport system permease protein gsiD</fullName>
    </submittedName>
</protein>
<comment type="similarity">
    <text evidence="7">Belongs to the binding-protein-dependent transport system permease family.</text>
</comment>
<evidence type="ECO:0000256" key="1">
    <source>
        <dbReference type="ARBA" id="ARBA00004651"/>
    </source>
</evidence>
<feature type="region of interest" description="Disordered" evidence="8">
    <location>
        <begin position="433"/>
        <end position="572"/>
    </location>
</feature>
<dbReference type="SUPFAM" id="SSF53850">
    <property type="entry name" value="Periplasmic binding protein-like II"/>
    <property type="match status" value="1"/>
</dbReference>
<keyword evidence="5 7" id="KW-1133">Transmembrane helix</keyword>
<feature type="transmembrane region" description="Helical" evidence="7">
    <location>
        <begin position="234"/>
        <end position="254"/>
    </location>
</feature>
<dbReference type="GO" id="GO:0005886">
    <property type="term" value="C:plasma membrane"/>
    <property type="evidence" value="ECO:0007669"/>
    <property type="project" value="UniProtKB-SubCell"/>
</dbReference>
<name>A0A4P1JZU4_9CAUL</name>
<evidence type="ECO:0000256" key="4">
    <source>
        <dbReference type="ARBA" id="ARBA00022692"/>
    </source>
</evidence>
<accession>A0A4P1JZU4</accession>
<evidence type="ECO:0000256" key="3">
    <source>
        <dbReference type="ARBA" id="ARBA00022475"/>
    </source>
</evidence>
<dbReference type="KEGG" id="bvy:NCTC9239_00943"/>
<dbReference type="PANTHER" id="PTHR43386">
    <property type="entry name" value="OLIGOPEPTIDE TRANSPORT SYSTEM PERMEASE PROTEIN APPC"/>
    <property type="match status" value="1"/>
</dbReference>
<feature type="compositionally biased region" description="Low complexity" evidence="8">
    <location>
        <begin position="433"/>
        <end position="444"/>
    </location>
</feature>
<dbReference type="EMBL" id="LR588407">
    <property type="protein sequence ID" value="VTO13111.1"/>
    <property type="molecule type" value="Genomic_DNA"/>
</dbReference>
<feature type="transmembrane region" description="Helical" evidence="7">
    <location>
        <begin position="816"/>
        <end position="837"/>
    </location>
</feature>
<keyword evidence="6 7" id="KW-0472">Membrane</keyword>
<feature type="transmembrane region" description="Helical" evidence="7">
    <location>
        <begin position="763"/>
        <end position="785"/>
    </location>
</feature>
<dbReference type="CDD" id="cd06261">
    <property type="entry name" value="TM_PBP2"/>
    <property type="match status" value="1"/>
</dbReference>
<keyword evidence="4 7" id="KW-0812">Transmembrane</keyword>
<evidence type="ECO:0000259" key="9">
    <source>
        <dbReference type="PROSITE" id="PS50928"/>
    </source>
</evidence>
<dbReference type="InterPro" id="IPR045621">
    <property type="entry name" value="BPD_transp_1_N"/>
</dbReference>
<feature type="transmembrane region" description="Helical" evidence="7">
    <location>
        <begin position="266"/>
        <end position="283"/>
    </location>
</feature>
<dbReference type="InterPro" id="IPR050366">
    <property type="entry name" value="BP-dependent_transpt_permease"/>
</dbReference>
<evidence type="ECO:0000256" key="2">
    <source>
        <dbReference type="ARBA" id="ARBA00022448"/>
    </source>
</evidence>
<dbReference type="InterPro" id="IPR000914">
    <property type="entry name" value="SBP_5_dom"/>
</dbReference>
<dbReference type="Pfam" id="PF00528">
    <property type="entry name" value="BPD_transp_1"/>
    <property type="match status" value="1"/>
</dbReference>
<reference evidence="10 11" key="1">
    <citation type="submission" date="2019-04" db="EMBL/GenBank/DDBJ databases">
        <authorList>
            <consortium name="Pathogen Informatics"/>
        </authorList>
    </citation>
    <scope>NUCLEOTIDE SEQUENCE [LARGE SCALE GENOMIC DNA]</scope>
    <source>
        <strain evidence="10 11">NCTC9239</strain>
    </source>
</reference>